<name>O76288_HELER</name>
<accession>O76288</accession>
<dbReference type="SMART" id="SM00457">
    <property type="entry name" value="MACPF"/>
    <property type="match status" value="1"/>
</dbReference>
<feature type="signal peptide" evidence="1">
    <location>
        <begin position="1"/>
        <end position="24"/>
    </location>
</feature>
<dbReference type="AlphaFoldDB" id="O76288"/>
<dbReference type="InterPro" id="IPR031569">
    <property type="entry name" value="ApeC"/>
</dbReference>
<dbReference type="InterPro" id="IPR020864">
    <property type="entry name" value="MACPF"/>
</dbReference>
<feature type="domain" description="MACPF" evidence="2">
    <location>
        <begin position="20"/>
        <end position="380"/>
    </location>
</feature>
<keyword evidence="1" id="KW-0732">Signal</keyword>
<dbReference type="Pfam" id="PF16977">
    <property type="entry name" value="ApeC"/>
    <property type="match status" value="1"/>
</dbReference>
<protein>
    <submittedName>
        <fullName evidence="3">Apextrin</fullName>
    </submittedName>
</protein>
<dbReference type="EMBL" id="AF049334">
    <property type="protein sequence ID" value="AAC28440.1"/>
    <property type="molecule type" value="mRNA"/>
</dbReference>
<reference evidence="3" key="1">
    <citation type="journal article" date="1998" name="Dev. Genes Evol.">
        <title>Isolation and characterization of three mRNAs enriched in embryos of the direct-developing sea urchin Heliocidaris erythrogramma: evolution of larval ectoderm.</title>
        <authorList>
            <person name="Haag E.S."/>
            <person name="Raff R.A."/>
        </authorList>
    </citation>
    <scope>NUCLEOTIDE SEQUENCE</scope>
</reference>
<dbReference type="PANTHER" id="PTHR19324:SF33">
    <property type="entry name" value="MUCIN-5AC"/>
    <property type="match status" value="1"/>
</dbReference>
<gene>
    <name evidence="3" type="primary">HeET-1</name>
</gene>
<evidence type="ECO:0000256" key="1">
    <source>
        <dbReference type="SAM" id="SignalP"/>
    </source>
</evidence>
<dbReference type="PROSITE" id="PS51412">
    <property type="entry name" value="MACPF_2"/>
    <property type="match status" value="1"/>
</dbReference>
<evidence type="ECO:0000259" key="2">
    <source>
        <dbReference type="PROSITE" id="PS51412"/>
    </source>
</evidence>
<evidence type="ECO:0000313" key="3">
    <source>
        <dbReference type="EMBL" id="AAC28440.1"/>
    </source>
</evidence>
<organism evidence="3">
    <name type="scientific">Heliocidaris erythrogramma</name>
    <name type="common">Sea urchin</name>
    <dbReference type="NCBI Taxonomy" id="7634"/>
    <lineage>
        <taxon>Eukaryota</taxon>
        <taxon>Metazoa</taxon>
        <taxon>Echinodermata</taxon>
        <taxon>Eleutherozoa</taxon>
        <taxon>Echinozoa</taxon>
        <taxon>Echinoidea</taxon>
        <taxon>Euechinoidea</taxon>
        <taxon>Echinacea</taxon>
        <taxon>Camarodonta</taxon>
        <taxon>Echinidea</taxon>
        <taxon>Echinometridae</taxon>
        <taxon>Heliocidaris</taxon>
    </lineage>
</organism>
<feature type="chain" id="PRO_5004160574" evidence="1">
    <location>
        <begin position="25"/>
        <end position="491"/>
    </location>
</feature>
<dbReference type="PANTHER" id="PTHR19324">
    <property type="entry name" value="PERFORIN-LIKE PROTEIN 1"/>
    <property type="match status" value="1"/>
</dbReference>
<proteinExistence type="evidence at transcript level"/>
<dbReference type="Pfam" id="PF01823">
    <property type="entry name" value="MACPF"/>
    <property type="match status" value="1"/>
</dbReference>
<sequence>MVGPRTACGGLLILFSLLPVISLGASTLPIPNPMKYIGIGYNIIDGNPEGDNRVAGGVDPGLLVSRRIFELTYDNGKTTNDNEYRVPDEVEFQQRSSSFTSKETDTFYGTKSYAKKLSHQVQADASVEAVFASVKFSASHRYESISNDASTKGYVYSSEQTIQNFGHMRYLTSLAEHDGFEIAREFRIDVCDLPTTYATNTYMEFLSKWGTSVVTEADVGVRTGINSREDRSSFVKDASTDMSNSVSVEGNYKIFSASLSVDMDRFSQSASSEKKMGTEYTRYTIGSEEFNEPITISLIGLEEALNDEYWSRQSEYESSGECPSNWARSTIATNILTGLKEYANYRGVVPSSDPDVTVPLTWPDGKYALPEAVTLGDNTCPNTDYMTWSFGLFYQFTDDGGVNTCSENNHLTNYCERTHMRTYYCVKTTPKATDSSWSWMPGVYCIFKNGDTCLTGSPMVSSSGTTLASKRALTRNITQCLQELLPWSYRN</sequence>